<feature type="region of interest" description="Disordered" evidence="5">
    <location>
        <begin position="803"/>
        <end position="846"/>
    </location>
</feature>
<dbReference type="SUPFAM" id="SSF46785">
    <property type="entry name" value="Winged helix' DNA-binding domain"/>
    <property type="match status" value="1"/>
</dbReference>
<name>A0A914GYJ2_GLORO</name>
<dbReference type="GO" id="GO:0030154">
    <property type="term" value="P:cell differentiation"/>
    <property type="evidence" value="ECO:0007669"/>
    <property type="project" value="TreeGrafter"/>
</dbReference>
<feature type="coiled-coil region" evidence="4">
    <location>
        <begin position="660"/>
        <end position="688"/>
    </location>
</feature>
<dbReference type="SMART" id="SM00339">
    <property type="entry name" value="FH"/>
    <property type="match status" value="1"/>
</dbReference>
<evidence type="ECO:0000313" key="8">
    <source>
        <dbReference type="WBParaSite" id="Gr19_v10_g12513.t2"/>
    </source>
</evidence>
<feature type="compositionally biased region" description="Polar residues" evidence="5">
    <location>
        <begin position="326"/>
        <end position="339"/>
    </location>
</feature>
<feature type="region of interest" description="Disordered" evidence="5">
    <location>
        <begin position="180"/>
        <end position="213"/>
    </location>
</feature>
<evidence type="ECO:0000256" key="1">
    <source>
        <dbReference type="ARBA" id="ARBA00023125"/>
    </source>
</evidence>
<feature type="region of interest" description="Disordered" evidence="5">
    <location>
        <begin position="296"/>
        <end position="377"/>
    </location>
</feature>
<dbReference type="GO" id="GO:0009653">
    <property type="term" value="P:anatomical structure morphogenesis"/>
    <property type="evidence" value="ECO:0007669"/>
    <property type="project" value="TreeGrafter"/>
</dbReference>
<feature type="compositionally biased region" description="Gly residues" evidence="5">
    <location>
        <begin position="598"/>
        <end position="608"/>
    </location>
</feature>
<dbReference type="PROSITE" id="PS00658">
    <property type="entry name" value="FORK_HEAD_2"/>
    <property type="match status" value="1"/>
</dbReference>
<feature type="compositionally biased region" description="Low complexity" evidence="5">
    <location>
        <begin position="818"/>
        <end position="827"/>
    </location>
</feature>
<feature type="compositionally biased region" description="Low complexity" evidence="5">
    <location>
        <begin position="62"/>
        <end position="76"/>
    </location>
</feature>
<feature type="compositionally biased region" description="Polar residues" evidence="5">
    <location>
        <begin position="746"/>
        <end position="760"/>
    </location>
</feature>
<feature type="DNA-binding region" description="Fork-head" evidence="3">
    <location>
        <begin position="212"/>
        <end position="310"/>
    </location>
</feature>
<evidence type="ECO:0000313" key="7">
    <source>
        <dbReference type="Proteomes" id="UP000887572"/>
    </source>
</evidence>
<dbReference type="PANTHER" id="PTHR11829:SF411">
    <property type="entry name" value="FORKHEAD BOX PROTEIN L2"/>
    <property type="match status" value="1"/>
</dbReference>
<comment type="subcellular location">
    <subcellularLocation>
        <location evidence="3">Nucleus</location>
    </subcellularLocation>
</comment>
<dbReference type="PROSITE" id="PS50039">
    <property type="entry name" value="FORK_HEAD_3"/>
    <property type="match status" value="1"/>
</dbReference>
<dbReference type="GO" id="GO:0000978">
    <property type="term" value="F:RNA polymerase II cis-regulatory region sequence-specific DNA binding"/>
    <property type="evidence" value="ECO:0007669"/>
    <property type="project" value="TreeGrafter"/>
</dbReference>
<dbReference type="Gene3D" id="1.10.10.10">
    <property type="entry name" value="Winged helix-like DNA-binding domain superfamily/Winged helix DNA-binding domain"/>
    <property type="match status" value="1"/>
</dbReference>
<dbReference type="InterPro" id="IPR001766">
    <property type="entry name" value="Fork_head_dom"/>
</dbReference>
<evidence type="ECO:0000259" key="6">
    <source>
        <dbReference type="PROSITE" id="PS50039"/>
    </source>
</evidence>
<sequence length="846" mass="91825">MESAGETILSVPPLLHLLAIQQQQQKGNSAQNNAEGEVSSSSSSSSNDEVCSLGSANVSAIVQQQQQQMQNVMKQQEANDDNKSASAGLASDEEDRLEHKQQLLSQDDEDDDFVGKLEIVEDSTTPPSLFRQQQQQILQQLAEEEMHMKIDPPKDLQIQIPPVNGAAFVGGRHHHHTASSLLMPTDDPSTPTDQTLKALPVIKPPGDEKEERPSLSYKDLIIEAIESSPERRLKLSEIYQVIKYLHPYYQRRSDQWGWQNSIRHNLSLHDCFVKLPLKQTSANGVVGHFWTVVTRGPDEKPLGPTRRRTRGTGKAKKGASMAHNGGRQNAVPNLSSGTKHGTIKGLKGRQSVSSDSGVMSDEGGACSHSNSPTELGTRSVPLLHAHTESVAASARPQFSANLFQFSHPTSQTPTIQQQHHVQAVHSPLPAATAAVYQQHQPVQQQNSVMTPLELVMQLTQQHTHQQLQAVQQQPLAPLQQFSPVSKMTAAEVSAPAASTPSFLMPTNAVGGANGAFSPCDLQQLLTIAALTQQHQQQVGAVSSATQPQQQQQHPVVAVSAAANTNNGNNNNNSHSIQSSPPPPDTTTLLQLLNPAGTSSGGPPDGGLGLLSHLAAQLAPTRGSPAPFSSPQHQNNNSPLALAAAAATAELQRLHMIQLYAQQQQQQLQQQLAALLEQQQQQLQFRQQETTTSNPHASLADALAIAGGHEHSALVVQLFLSKLMHSPTASSTSSSTNNSSSSSSSTFEHQQQQMNVEVKSSPTPPPPPQNNNTLQLLDLQRAAFIMEQQQYQQVQAQQQVELSNNNNNNENSNNRREVQAVQQLQQHQSMDTETKQELDQQQELTVV</sequence>
<feature type="compositionally biased region" description="Basic residues" evidence="5">
    <location>
        <begin position="305"/>
        <end position="317"/>
    </location>
</feature>
<protein>
    <submittedName>
        <fullName evidence="8">Fork-head domain-containing protein</fullName>
    </submittedName>
</protein>
<feature type="compositionally biased region" description="Low complexity" evidence="5">
    <location>
        <begin position="184"/>
        <end position="193"/>
    </location>
</feature>
<dbReference type="PANTHER" id="PTHR11829">
    <property type="entry name" value="FORKHEAD BOX PROTEIN"/>
    <property type="match status" value="1"/>
</dbReference>
<feature type="domain" description="Fork-head" evidence="6">
    <location>
        <begin position="212"/>
        <end position="310"/>
    </location>
</feature>
<dbReference type="Pfam" id="PF00250">
    <property type="entry name" value="Forkhead"/>
    <property type="match status" value="1"/>
</dbReference>
<evidence type="ECO:0000256" key="2">
    <source>
        <dbReference type="ARBA" id="ARBA00023242"/>
    </source>
</evidence>
<dbReference type="Proteomes" id="UP000887572">
    <property type="component" value="Unplaced"/>
</dbReference>
<feature type="compositionally biased region" description="Low complexity" evidence="5">
    <location>
        <begin position="585"/>
        <end position="597"/>
    </location>
</feature>
<feature type="compositionally biased region" description="Low complexity" evidence="5">
    <location>
        <begin position="729"/>
        <end position="745"/>
    </location>
</feature>
<dbReference type="InterPro" id="IPR036388">
    <property type="entry name" value="WH-like_DNA-bd_sf"/>
</dbReference>
<organism evidence="7 8">
    <name type="scientific">Globodera rostochiensis</name>
    <name type="common">Golden nematode worm</name>
    <name type="synonym">Heterodera rostochiensis</name>
    <dbReference type="NCBI Taxonomy" id="31243"/>
    <lineage>
        <taxon>Eukaryota</taxon>
        <taxon>Metazoa</taxon>
        <taxon>Ecdysozoa</taxon>
        <taxon>Nematoda</taxon>
        <taxon>Chromadorea</taxon>
        <taxon>Rhabditida</taxon>
        <taxon>Tylenchina</taxon>
        <taxon>Tylenchomorpha</taxon>
        <taxon>Tylenchoidea</taxon>
        <taxon>Heteroderidae</taxon>
        <taxon>Heteroderinae</taxon>
        <taxon>Globodera</taxon>
    </lineage>
</organism>
<evidence type="ECO:0000256" key="4">
    <source>
        <dbReference type="SAM" id="Coils"/>
    </source>
</evidence>
<dbReference type="InterPro" id="IPR050211">
    <property type="entry name" value="FOX_domain-containing"/>
</dbReference>
<keyword evidence="1 3" id="KW-0238">DNA-binding</keyword>
<keyword evidence="7" id="KW-1185">Reference proteome</keyword>
<reference evidence="8" key="1">
    <citation type="submission" date="2022-11" db="UniProtKB">
        <authorList>
            <consortium name="WormBaseParasite"/>
        </authorList>
    </citation>
    <scope>IDENTIFICATION</scope>
</reference>
<feature type="region of interest" description="Disordered" evidence="5">
    <location>
        <begin position="22"/>
        <end position="109"/>
    </location>
</feature>
<feature type="compositionally biased region" description="Low complexity" evidence="5">
    <location>
        <begin position="562"/>
        <end position="578"/>
    </location>
</feature>
<feature type="region of interest" description="Disordered" evidence="5">
    <location>
        <begin position="726"/>
        <end position="772"/>
    </location>
</feature>
<dbReference type="WBParaSite" id="Gr19_v10_g12513.t2">
    <property type="protein sequence ID" value="Gr19_v10_g12513.t2"/>
    <property type="gene ID" value="Gr19_v10_g12513"/>
</dbReference>
<dbReference type="AlphaFoldDB" id="A0A914GYJ2"/>
<dbReference type="GO" id="GO:0000981">
    <property type="term" value="F:DNA-binding transcription factor activity, RNA polymerase II-specific"/>
    <property type="evidence" value="ECO:0007669"/>
    <property type="project" value="TreeGrafter"/>
</dbReference>
<feature type="compositionally biased region" description="Polar residues" evidence="5">
    <location>
        <begin position="367"/>
        <end position="376"/>
    </location>
</feature>
<keyword evidence="2 3" id="KW-0539">Nucleus</keyword>
<evidence type="ECO:0000256" key="5">
    <source>
        <dbReference type="SAM" id="MobiDB-lite"/>
    </source>
</evidence>
<dbReference type="InterPro" id="IPR030456">
    <property type="entry name" value="TF_fork_head_CS_2"/>
</dbReference>
<feature type="region of interest" description="Disordered" evidence="5">
    <location>
        <begin position="562"/>
        <end position="609"/>
    </location>
</feature>
<dbReference type="PRINTS" id="PR00053">
    <property type="entry name" value="FORKHEAD"/>
</dbReference>
<dbReference type="CDD" id="cd00059">
    <property type="entry name" value="FH_FOX"/>
    <property type="match status" value="1"/>
</dbReference>
<proteinExistence type="predicted"/>
<accession>A0A914GYJ2</accession>
<evidence type="ECO:0000256" key="3">
    <source>
        <dbReference type="PROSITE-ProRule" id="PRU00089"/>
    </source>
</evidence>
<dbReference type="GO" id="GO:0005634">
    <property type="term" value="C:nucleus"/>
    <property type="evidence" value="ECO:0007669"/>
    <property type="project" value="UniProtKB-SubCell"/>
</dbReference>
<keyword evidence="4" id="KW-0175">Coiled coil</keyword>
<dbReference type="InterPro" id="IPR036390">
    <property type="entry name" value="WH_DNA-bd_sf"/>
</dbReference>